<dbReference type="Pfam" id="PF00877">
    <property type="entry name" value="NLPC_P60"/>
    <property type="match status" value="1"/>
</dbReference>
<evidence type="ECO:0000256" key="2">
    <source>
        <dbReference type="ARBA" id="ARBA00022670"/>
    </source>
</evidence>
<dbReference type="AlphaFoldDB" id="A0A5C4TAC7"/>
<evidence type="ECO:0000256" key="1">
    <source>
        <dbReference type="ARBA" id="ARBA00007074"/>
    </source>
</evidence>
<dbReference type="PROSITE" id="PS51935">
    <property type="entry name" value="NLPC_P60"/>
    <property type="match status" value="1"/>
</dbReference>
<dbReference type="GO" id="GO:0008234">
    <property type="term" value="F:cysteine-type peptidase activity"/>
    <property type="evidence" value="ECO:0007669"/>
    <property type="project" value="UniProtKB-KW"/>
</dbReference>
<dbReference type="OrthoDB" id="9813368at2"/>
<keyword evidence="7" id="KW-1185">Reference proteome</keyword>
<evidence type="ECO:0000313" key="6">
    <source>
        <dbReference type="EMBL" id="TNJ65397.1"/>
    </source>
</evidence>
<organism evidence="6 7">
    <name type="scientific">Paenibacillus hemerocallicola</name>
    <dbReference type="NCBI Taxonomy" id="1172614"/>
    <lineage>
        <taxon>Bacteria</taxon>
        <taxon>Bacillati</taxon>
        <taxon>Bacillota</taxon>
        <taxon>Bacilli</taxon>
        <taxon>Bacillales</taxon>
        <taxon>Paenibacillaceae</taxon>
        <taxon>Paenibacillus</taxon>
    </lineage>
</organism>
<dbReference type="EMBL" id="VDCQ01000019">
    <property type="protein sequence ID" value="TNJ65397.1"/>
    <property type="molecule type" value="Genomic_DNA"/>
</dbReference>
<dbReference type="Gene3D" id="3.90.1720.10">
    <property type="entry name" value="endopeptidase domain like (from Nostoc punctiforme)"/>
    <property type="match status" value="1"/>
</dbReference>
<keyword evidence="4" id="KW-0788">Thiol protease</keyword>
<evidence type="ECO:0000313" key="7">
    <source>
        <dbReference type="Proteomes" id="UP000307943"/>
    </source>
</evidence>
<proteinExistence type="inferred from homology"/>
<dbReference type="InterPro" id="IPR012854">
    <property type="entry name" value="Cu_amine_oxidase-like_N"/>
</dbReference>
<dbReference type="Pfam" id="PF07833">
    <property type="entry name" value="Cu_amine_oxidN1"/>
    <property type="match status" value="1"/>
</dbReference>
<dbReference type="Proteomes" id="UP000307943">
    <property type="component" value="Unassembled WGS sequence"/>
</dbReference>
<keyword evidence="3" id="KW-0378">Hydrolase</keyword>
<dbReference type="InterPro" id="IPR038765">
    <property type="entry name" value="Papain-like_cys_pep_sf"/>
</dbReference>
<dbReference type="GO" id="GO:0006508">
    <property type="term" value="P:proteolysis"/>
    <property type="evidence" value="ECO:0007669"/>
    <property type="project" value="UniProtKB-KW"/>
</dbReference>
<comment type="similarity">
    <text evidence="1">Belongs to the peptidase C40 family.</text>
</comment>
<reference evidence="6 7" key="1">
    <citation type="submission" date="2019-05" db="EMBL/GenBank/DDBJ databases">
        <title>We sequenced the genome of Paenibacillus hemerocallicola KCTC 33185 for further insight into its adaptation and study the phylogeny of Paenibacillus.</title>
        <authorList>
            <person name="Narsing Rao M.P."/>
        </authorList>
    </citation>
    <scope>NUCLEOTIDE SEQUENCE [LARGE SCALE GENOMIC DNA]</scope>
    <source>
        <strain evidence="6 7">KCTC 33185</strain>
    </source>
</reference>
<name>A0A5C4TAC7_9BACL</name>
<accession>A0A5C4TAC7</accession>
<dbReference type="InterPro" id="IPR051202">
    <property type="entry name" value="Peptidase_C40"/>
</dbReference>
<dbReference type="PANTHER" id="PTHR47053">
    <property type="entry name" value="MUREIN DD-ENDOPEPTIDASE MEPH-RELATED"/>
    <property type="match status" value="1"/>
</dbReference>
<dbReference type="InterPro" id="IPR036582">
    <property type="entry name" value="Mao_N_sf"/>
</dbReference>
<dbReference type="InterPro" id="IPR000064">
    <property type="entry name" value="NLP_P60_dom"/>
</dbReference>
<feature type="domain" description="NlpC/P60" evidence="5">
    <location>
        <begin position="189"/>
        <end position="319"/>
    </location>
</feature>
<comment type="caution">
    <text evidence="6">The sequence shown here is derived from an EMBL/GenBank/DDBJ whole genome shotgun (WGS) entry which is preliminary data.</text>
</comment>
<dbReference type="PANTHER" id="PTHR47053:SF1">
    <property type="entry name" value="MUREIN DD-ENDOPEPTIDASE MEPH-RELATED"/>
    <property type="match status" value="1"/>
</dbReference>
<evidence type="ECO:0000259" key="5">
    <source>
        <dbReference type="PROSITE" id="PS51935"/>
    </source>
</evidence>
<evidence type="ECO:0000256" key="4">
    <source>
        <dbReference type="ARBA" id="ARBA00022807"/>
    </source>
</evidence>
<dbReference type="SUPFAM" id="SSF54001">
    <property type="entry name" value="Cysteine proteinases"/>
    <property type="match status" value="1"/>
</dbReference>
<dbReference type="SUPFAM" id="SSF55383">
    <property type="entry name" value="Copper amine oxidase, domain N"/>
    <property type="match status" value="1"/>
</dbReference>
<gene>
    <name evidence="6" type="ORF">FE784_15365</name>
</gene>
<protein>
    <recommendedName>
        <fullName evidence="5">NlpC/P60 domain-containing protein</fullName>
    </recommendedName>
</protein>
<keyword evidence="2" id="KW-0645">Protease</keyword>
<sequence>MVIQQALCQMAKTDECGSATLAMYVSFTHLVPIVSLPQNGASPTNCIRIRVQPCGGHLMRKKWITITLSGLTGLSFLTNIAFASGVAKVELDVVPFRWMVGGKAFSSETPYNDGETTLPSSLNYKGTTYVPIRLAAQSLGYRVEWNDKTKTAIVSAENEDDPMADQPDSNGNYPGYKFVPAQGDAPAWERKADSILTLGMTFIGTPYDFGASLGQTETFDCSSFLNYIFGEKGIKLPRNSRQQSEVGTEIGLDQIRKGDLLFFTTPKRKDKNGVERIGHVSVYLGDNKVLHTYRTGIGVIVSELDERWKGRLIKVKRIVS</sequence>
<evidence type="ECO:0000256" key="3">
    <source>
        <dbReference type="ARBA" id="ARBA00022801"/>
    </source>
</evidence>